<dbReference type="EMBL" id="MU839026">
    <property type="protein sequence ID" value="KAK1763556.1"/>
    <property type="molecule type" value="Genomic_DNA"/>
</dbReference>
<gene>
    <name evidence="1" type="ORF">QBC33DRAFT_240607</name>
</gene>
<proteinExistence type="predicted"/>
<organism evidence="1 2">
    <name type="scientific">Phialemonium atrogriseum</name>
    <dbReference type="NCBI Taxonomy" id="1093897"/>
    <lineage>
        <taxon>Eukaryota</taxon>
        <taxon>Fungi</taxon>
        <taxon>Dikarya</taxon>
        <taxon>Ascomycota</taxon>
        <taxon>Pezizomycotina</taxon>
        <taxon>Sordariomycetes</taxon>
        <taxon>Sordariomycetidae</taxon>
        <taxon>Cephalothecales</taxon>
        <taxon>Cephalothecaceae</taxon>
        <taxon>Phialemonium</taxon>
    </lineage>
</organism>
<dbReference type="GeneID" id="85306097"/>
<sequence>MCHLSYDLTYCLIVASETATFFERINYGPVPSKVVKHLLQENGNLASWLGASTISIFGQAYLHRIAFADNGRDTALNLGIQVRPGAILGVNFMLGTHGLRALRLIYGDGLSSAWLGEPSRGAYGTIYGRSLNLLRMFQDDLKVIRLSFDYIEDTRTSIQPAMAIWNIDSRLFDNAVLRIVDTLAVSMRVVFSTRLGQTQRLSQLLHYPNWRLCQYLPLQSGRCYAAGLSVYCDFGGVKGIIAHGKRSRQVDNIQLPGPFLMMTTNQGRSVSFCPWIMNHNRLASWSVVAAGEGRITGLIVDALTVYRSRFQSIGASIYTGVDQPMVLKPRQAPMIFDDVNEFAVCTTYHT</sequence>
<reference evidence="1" key="1">
    <citation type="submission" date="2023-06" db="EMBL/GenBank/DDBJ databases">
        <title>Genome-scale phylogeny and comparative genomics of the fungal order Sordariales.</title>
        <authorList>
            <consortium name="Lawrence Berkeley National Laboratory"/>
            <person name="Hensen N."/>
            <person name="Bonometti L."/>
            <person name="Westerberg I."/>
            <person name="Brannstrom I.O."/>
            <person name="Guillou S."/>
            <person name="Cros-Aarteil S."/>
            <person name="Calhoun S."/>
            <person name="Haridas S."/>
            <person name="Kuo A."/>
            <person name="Mondo S."/>
            <person name="Pangilinan J."/>
            <person name="Riley R."/>
            <person name="Labutti K."/>
            <person name="Andreopoulos B."/>
            <person name="Lipzen A."/>
            <person name="Chen C."/>
            <person name="Yanf M."/>
            <person name="Daum C."/>
            <person name="Ng V."/>
            <person name="Clum A."/>
            <person name="Steindorff A."/>
            <person name="Ohm R."/>
            <person name="Martin F."/>
            <person name="Silar P."/>
            <person name="Natvig D."/>
            <person name="Lalanne C."/>
            <person name="Gautier V."/>
            <person name="Ament-Velasquez S.L."/>
            <person name="Kruys A."/>
            <person name="Hutchinson M.I."/>
            <person name="Powell A.J."/>
            <person name="Barry K."/>
            <person name="Miller A.N."/>
            <person name="Grigoriev I.V."/>
            <person name="Debuchy R."/>
            <person name="Gladieux P."/>
            <person name="Thoren M.H."/>
            <person name="Johannesson H."/>
        </authorList>
    </citation>
    <scope>NUCLEOTIDE SEQUENCE</scope>
    <source>
        <strain evidence="1">8032-3</strain>
    </source>
</reference>
<evidence type="ECO:0000313" key="1">
    <source>
        <dbReference type="EMBL" id="KAK1763556.1"/>
    </source>
</evidence>
<dbReference type="Proteomes" id="UP001244011">
    <property type="component" value="Unassembled WGS sequence"/>
</dbReference>
<name>A0AAJ0FCF7_9PEZI</name>
<accession>A0AAJ0FCF7</accession>
<keyword evidence="2" id="KW-1185">Reference proteome</keyword>
<comment type="caution">
    <text evidence="1">The sequence shown here is derived from an EMBL/GenBank/DDBJ whole genome shotgun (WGS) entry which is preliminary data.</text>
</comment>
<evidence type="ECO:0000313" key="2">
    <source>
        <dbReference type="Proteomes" id="UP001244011"/>
    </source>
</evidence>
<protein>
    <submittedName>
        <fullName evidence="1">Uncharacterized protein</fullName>
    </submittedName>
</protein>
<dbReference type="AlphaFoldDB" id="A0AAJ0FCF7"/>
<dbReference type="RefSeq" id="XP_060279769.1">
    <property type="nucleotide sequence ID" value="XM_060422910.1"/>
</dbReference>